<evidence type="ECO:0000256" key="1">
    <source>
        <dbReference type="ARBA" id="ARBA00004123"/>
    </source>
</evidence>
<evidence type="ECO:0000256" key="9">
    <source>
        <dbReference type="RuleBase" id="RU364059"/>
    </source>
</evidence>
<keyword evidence="4 9" id="KW-0805">Transcription regulation</keyword>
<keyword evidence="5 9" id="KW-0010">Activator</keyword>
<keyword evidence="6 9" id="KW-0804">Transcription</keyword>
<proteinExistence type="inferred from homology"/>
<reference evidence="11" key="1">
    <citation type="submission" date="2025-08" db="UniProtKB">
        <authorList>
            <consortium name="Ensembl"/>
        </authorList>
    </citation>
    <scope>IDENTIFICATION</scope>
</reference>
<evidence type="ECO:0000256" key="7">
    <source>
        <dbReference type="ARBA" id="ARBA00023242"/>
    </source>
</evidence>
<keyword evidence="7 9" id="KW-0539">Nucleus</keyword>
<evidence type="ECO:0000259" key="10">
    <source>
        <dbReference type="Pfam" id="PF10744"/>
    </source>
</evidence>
<evidence type="ECO:0000256" key="3">
    <source>
        <dbReference type="ARBA" id="ARBA00020612"/>
    </source>
</evidence>
<dbReference type="Pfam" id="PF10744">
    <property type="entry name" value="Med1"/>
    <property type="match status" value="1"/>
</dbReference>
<dbReference type="GO" id="GO:0003712">
    <property type="term" value="F:transcription coregulator activity"/>
    <property type="evidence" value="ECO:0007669"/>
    <property type="project" value="InterPro"/>
</dbReference>
<comment type="similarity">
    <text evidence="2 9">Belongs to the Mediator complex subunit 1 family.</text>
</comment>
<comment type="function">
    <text evidence="9">Component of the Mediator complex, a coactivator involved in the regulated transcription of nearly all RNA polymerase II-dependent genes. Mediator functions as a bridge to convey information from gene-specific regulatory proteins to the basal RNA polymerase II transcription machinery. Mediator is recruited to promoters by direct interactions with regulatory proteins and serves as a scaffold for the assembly of a functional preinitiation complex with RNA polymerase II and the general transcription factors.</text>
</comment>
<dbReference type="PANTHER" id="PTHR12881:SF13">
    <property type="entry name" value="MEDIATOR OF RNA POLYMERASE II TRANSCRIPTION SUBUNIT 1"/>
    <property type="match status" value="1"/>
</dbReference>
<organism evidence="11 12">
    <name type="scientific">Cyprinus carpio</name>
    <name type="common">Common carp</name>
    <dbReference type="NCBI Taxonomy" id="7962"/>
    <lineage>
        <taxon>Eukaryota</taxon>
        <taxon>Metazoa</taxon>
        <taxon>Chordata</taxon>
        <taxon>Craniata</taxon>
        <taxon>Vertebrata</taxon>
        <taxon>Euteleostomi</taxon>
        <taxon>Actinopterygii</taxon>
        <taxon>Neopterygii</taxon>
        <taxon>Teleostei</taxon>
        <taxon>Ostariophysi</taxon>
        <taxon>Cypriniformes</taxon>
        <taxon>Cyprinidae</taxon>
        <taxon>Cyprininae</taxon>
        <taxon>Cyprinus</taxon>
    </lineage>
</organism>
<dbReference type="GO" id="GO:0097067">
    <property type="term" value="P:cellular response to thyroid hormone stimulus"/>
    <property type="evidence" value="ECO:0007669"/>
    <property type="project" value="TreeGrafter"/>
</dbReference>
<dbReference type="Ensembl" id="ENSCCRT00010099206.1">
    <property type="protein sequence ID" value="ENSCCRP00010089479.1"/>
    <property type="gene ID" value="ENSCCRG00010038569.1"/>
</dbReference>
<reference evidence="11" key="2">
    <citation type="submission" date="2025-09" db="UniProtKB">
        <authorList>
            <consortium name="Ensembl"/>
        </authorList>
    </citation>
    <scope>IDENTIFICATION</scope>
</reference>
<name>A0A8C1R5N7_CYPCA</name>
<accession>A0A8C1R5N7</accession>
<protein>
    <recommendedName>
        <fullName evidence="3 9">Mediator of RNA polymerase II transcription subunit 1</fullName>
    </recommendedName>
    <alternativeName>
        <fullName evidence="8 9">Mediator complex subunit 1</fullName>
    </alternativeName>
</protein>
<evidence type="ECO:0000256" key="5">
    <source>
        <dbReference type="ARBA" id="ARBA00023159"/>
    </source>
</evidence>
<evidence type="ECO:0000313" key="11">
    <source>
        <dbReference type="Ensembl" id="ENSCCRP00010089479.1"/>
    </source>
</evidence>
<dbReference type="GO" id="GO:0045944">
    <property type="term" value="P:positive regulation of transcription by RNA polymerase II"/>
    <property type="evidence" value="ECO:0007669"/>
    <property type="project" value="UniProtKB-ARBA"/>
</dbReference>
<dbReference type="InterPro" id="IPR019680">
    <property type="entry name" value="Mediator_Med1"/>
</dbReference>
<dbReference type="Proteomes" id="UP000694427">
    <property type="component" value="Unplaced"/>
</dbReference>
<dbReference type="GO" id="GO:0046966">
    <property type="term" value="F:nuclear thyroid hormone receptor binding"/>
    <property type="evidence" value="ECO:0007669"/>
    <property type="project" value="TreeGrafter"/>
</dbReference>
<sequence>TNTCNTSLKTGLLRKMQNLLNTCFGALVLGSHLSPSRTECYITSDMFYVEVHLDKAGKLVDVKVAHHGENPVSCPELIQHLRDKNFDEFSEHLKGLVNLYKLPGDNKLKTKMYLALQSLELDLTKMMHMFRIATNANTVETILHGSVGLLTARSGGHLVSLQCYVSPNDIFEEGTGAQLNYTDVNSVSMSVTVEGTTSVYKLPIAPLITGSHPVDKKGTPSFSSVTNSNCVDLPACFFLKMNRLMPFSLSYIKKMGGTTGIPVFETTPTLFPLYDLIIKSQLHEEGEASLPALTKSMLFYASLPGQQHCYFLNGDAPVQDGRSLQGAYVSKIPFRHPAQVPALLDIIRHQAAYNTLIGSCVKKTYVKEDTSGLLQFEVCPLTDSSFSVSFQHPVNESLVCVVMEVIDSRQVACKLYKGLSDALICTDDFITKVVQRCMSIPVTMRAIRRKAETIQADTPALSLIAETVAIMVKKNLQSRTLQIIIIKKNNNNREYNKVINFYSKK</sequence>
<feature type="domain" description="Mediator complex subunit Med1" evidence="10">
    <location>
        <begin position="33"/>
        <end position="362"/>
    </location>
</feature>
<evidence type="ECO:0000313" key="12">
    <source>
        <dbReference type="Proteomes" id="UP000694427"/>
    </source>
</evidence>
<evidence type="ECO:0000256" key="2">
    <source>
        <dbReference type="ARBA" id="ARBA00006210"/>
    </source>
</evidence>
<evidence type="ECO:0000256" key="4">
    <source>
        <dbReference type="ARBA" id="ARBA00023015"/>
    </source>
</evidence>
<evidence type="ECO:0000256" key="8">
    <source>
        <dbReference type="ARBA" id="ARBA00031254"/>
    </source>
</evidence>
<evidence type="ECO:0000256" key="6">
    <source>
        <dbReference type="ARBA" id="ARBA00023163"/>
    </source>
</evidence>
<dbReference type="GO" id="GO:0016592">
    <property type="term" value="C:mediator complex"/>
    <property type="evidence" value="ECO:0007669"/>
    <property type="project" value="InterPro"/>
</dbReference>
<dbReference type="InterPro" id="IPR051999">
    <property type="entry name" value="Mediator_complex_subunit_1"/>
</dbReference>
<dbReference type="GO" id="GO:0042809">
    <property type="term" value="F:nuclear vitamin D receptor binding"/>
    <property type="evidence" value="ECO:0007669"/>
    <property type="project" value="TreeGrafter"/>
</dbReference>
<dbReference type="AlphaFoldDB" id="A0A8C1R5N7"/>
<dbReference type="PANTHER" id="PTHR12881">
    <property type="entry name" value="MEDIATOR OF RNA POLYMERASE II TRANSCRIPTION SUBUNIT 1"/>
    <property type="match status" value="1"/>
</dbReference>
<dbReference type="GO" id="GO:0042974">
    <property type="term" value="F:nuclear retinoic acid receptor binding"/>
    <property type="evidence" value="ECO:0007669"/>
    <property type="project" value="TreeGrafter"/>
</dbReference>
<comment type="subcellular location">
    <subcellularLocation>
        <location evidence="1 9">Nucleus</location>
    </subcellularLocation>
</comment>
<keyword evidence="12" id="KW-1185">Reference proteome</keyword>